<evidence type="ECO:0000256" key="4">
    <source>
        <dbReference type="ARBA" id="ARBA00022777"/>
    </source>
</evidence>
<dbReference type="CDD" id="cd16917">
    <property type="entry name" value="HATPase_UhpB-NarQ-NarX-like"/>
    <property type="match status" value="1"/>
</dbReference>
<keyword evidence="3" id="KW-0808">Transferase</keyword>
<feature type="domain" description="PAC" evidence="7">
    <location>
        <begin position="81"/>
        <end position="132"/>
    </location>
</feature>
<dbReference type="InterPro" id="IPR003594">
    <property type="entry name" value="HATPase_dom"/>
</dbReference>
<protein>
    <recommendedName>
        <fullName evidence="2">histidine kinase</fullName>
        <ecNumber evidence="2">2.7.13.3</ecNumber>
    </recommendedName>
</protein>
<evidence type="ECO:0000313" key="9">
    <source>
        <dbReference type="Proteomes" id="UP000196536"/>
    </source>
</evidence>
<keyword evidence="4" id="KW-0418">Kinase</keyword>
<keyword evidence="9" id="KW-1185">Reference proteome</keyword>
<dbReference type="AlphaFoldDB" id="A0A1Z9YZD7"/>
<dbReference type="SMART" id="SM00091">
    <property type="entry name" value="PAS"/>
    <property type="match status" value="1"/>
</dbReference>
<comment type="catalytic activity">
    <reaction evidence="1">
        <text>ATP + protein L-histidine = ADP + protein N-phospho-L-histidine.</text>
        <dbReference type="EC" id="2.7.13.3"/>
    </reaction>
</comment>
<evidence type="ECO:0000256" key="5">
    <source>
        <dbReference type="ARBA" id="ARBA00023012"/>
    </source>
</evidence>
<dbReference type="SUPFAM" id="SSF55874">
    <property type="entry name" value="ATPase domain of HSP90 chaperone/DNA topoisomerase II/histidine kinase"/>
    <property type="match status" value="1"/>
</dbReference>
<evidence type="ECO:0000259" key="6">
    <source>
        <dbReference type="PROSITE" id="PS50112"/>
    </source>
</evidence>
<dbReference type="Pfam" id="PF02518">
    <property type="entry name" value="HATPase_c"/>
    <property type="match status" value="1"/>
</dbReference>
<evidence type="ECO:0000256" key="1">
    <source>
        <dbReference type="ARBA" id="ARBA00000085"/>
    </source>
</evidence>
<name>A0A1Z9YZD7_9GAMM</name>
<dbReference type="RefSeq" id="WP_087620126.1">
    <property type="nucleotide sequence ID" value="NZ_NEXX01000002.1"/>
</dbReference>
<dbReference type="Pfam" id="PF08447">
    <property type="entry name" value="PAS_3"/>
    <property type="match status" value="1"/>
</dbReference>
<evidence type="ECO:0000256" key="2">
    <source>
        <dbReference type="ARBA" id="ARBA00012438"/>
    </source>
</evidence>
<dbReference type="InterPro" id="IPR013655">
    <property type="entry name" value="PAS_fold_3"/>
</dbReference>
<accession>A0A1Z9YZD7</accession>
<proteinExistence type="predicted"/>
<dbReference type="GO" id="GO:0004673">
    <property type="term" value="F:protein histidine kinase activity"/>
    <property type="evidence" value="ECO:0007669"/>
    <property type="project" value="UniProtKB-EC"/>
</dbReference>
<reference evidence="8 9" key="1">
    <citation type="submission" date="2017-05" db="EMBL/GenBank/DDBJ databases">
        <title>Acinetobacter populi ANC 5415 (= PBJ7), whole genome shotgun sequencing project.</title>
        <authorList>
            <person name="Nemec A."/>
            <person name="Radolfova-Krizova L."/>
        </authorList>
    </citation>
    <scope>NUCLEOTIDE SEQUENCE [LARGE SCALE GENOMIC DNA]</scope>
    <source>
        <strain evidence="8 9">PBJ7</strain>
    </source>
</reference>
<dbReference type="PROSITE" id="PS50112">
    <property type="entry name" value="PAS"/>
    <property type="match status" value="1"/>
</dbReference>
<feature type="domain" description="PAS" evidence="6">
    <location>
        <begin position="6"/>
        <end position="82"/>
    </location>
</feature>
<keyword evidence="5" id="KW-0902">Two-component regulatory system</keyword>
<dbReference type="Proteomes" id="UP000196536">
    <property type="component" value="Unassembled WGS sequence"/>
</dbReference>
<dbReference type="InterPro" id="IPR035965">
    <property type="entry name" value="PAS-like_dom_sf"/>
</dbReference>
<dbReference type="PANTHER" id="PTHR24421:SF10">
    <property type="entry name" value="NITRATE_NITRITE SENSOR PROTEIN NARQ"/>
    <property type="match status" value="1"/>
</dbReference>
<dbReference type="PANTHER" id="PTHR24421">
    <property type="entry name" value="NITRATE/NITRITE SENSOR PROTEIN NARX-RELATED"/>
    <property type="match status" value="1"/>
</dbReference>
<comment type="caution">
    <text evidence="8">The sequence shown here is derived from an EMBL/GenBank/DDBJ whole genome shotgun (WGS) entry which is preliminary data.</text>
</comment>
<dbReference type="InterPro" id="IPR050482">
    <property type="entry name" value="Sensor_HK_TwoCompSys"/>
</dbReference>
<dbReference type="InterPro" id="IPR000014">
    <property type="entry name" value="PAS"/>
</dbReference>
<dbReference type="PROSITE" id="PS50113">
    <property type="entry name" value="PAC"/>
    <property type="match status" value="1"/>
</dbReference>
<dbReference type="Gene3D" id="3.30.565.10">
    <property type="entry name" value="Histidine kinase-like ATPase, C-terminal domain"/>
    <property type="match status" value="1"/>
</dbReference>
<dbReference type="Gene3D" id="3.30.450.20">
    <property type="entry name" value="PAS domain"/>
    <property type="match status" value="1"/>
</dbReference>
<dbReference type="InterPro" id="IPR001610">
    <property type="entry name" value="PAC"/>
</dbReference>
<evidence type="ECO:0000256" key="3">
    <source>
        <dbReference type="ARBA" id="ARBA00022679"/>
    </source>
</evidence>
<evidence type="ECO:0000313" key="8">
    <source>
        <dbReference type="EMBL" id="OUY07578.1"/>
    </source>
</evidence>
<dbReference type="NCBIfam" id="TIGR00229">
    <property type="entry name" value="sensory_box"/>
    <property type="match status" value="1"/>
</dbReference>
<gene>
    <name evidence="8" type="ORF">CAP51_07460</name>
</gene>
<dbReference type="GO" id="GO:0000160">
    <property type="term" value="P:phosphorelay signal transduction system"/>
    <property type="evidence" value="ECO:0007669"/>
    <property type="project" value="UniProtKB-KW"/>
</dbReference>
<organism evidence="8 9">
    <name type="scientific">Acinetobacter populi</name>
    <dbReference type="NCBI Taxonomy" id="1582270"/>
    <lineage>
        <taxon>Bacteria</taxon>
        <taxon>Pseudomonadati</taxon>
        <taxon>Pseudomonadota</taxon>
        <taxon>Gammaproteobacteria</taxon>
        <taxon>Moraxellales</taxon>
        <taxon>Moraxellaceae</taxon>
        <taxon>Acinetobacter</taxon>
    </lineage>
</organism>
<dbReference type="EMBL" id="NEXX01000002">
    <property type="protein sequence ID" value="OUY07578.1"/>
    <property type="molecule type" value="Genomic_DNA"/>
</dbReference>
<evidence type="ECO:0000259" key="7">
    <source>
        <dbReference type="PROSITE" id="PS50113"/>
    </source>
</evidence>
<dbReference type="InterPro" id="IPR000700">
    <property type="entry name" value="PAS-assoc_C"/>
</dbReference>
<dbReference type="EC" id="2.7.13.3" evidence="2"/>
<dbReference type="OrthoDB" id="9797605at2"/>
<dbReference type="CDD" id="cd00130">
    <property type="entry name" value="PAS"/>
    <property type="match status" value="1"/>
</dbReference>
<sequence length="341" mass="39431">MNQSLNTAFYKTLLESTNAIPWQIDWKTSRYTYVGPQIQELLGWSDDTWATVDDWAERMHPEDRERVVKNCIELSKNGIDHEADYRALKADGTYIWVREVVHVIRYNDETQSLIGFMFDISERKKKEEELALSLQVRHQLELENTRLQQRIDLAHELHDGLGGSLVRSIALVDQSKENLSNSQFLSMLKLLRDDLRQIIDTGSSSGTKIPETPIIWGAAIRYRFMQIFDELGIKSSWCFPQEWLVQPTTLECLTLLRVIEESLTNIIKHSHAQQVSINLFFNEERQLILEIEDDGMGFDVDAVFHSGISVGLRSMKTRLERINAKMYISSQNGKTLIKVVK</sequence>
<dbReference type="SMART" id="SM00086">
    <property type="entry name" value="PAC"/>
    <property type="match status" value="1"/>
</dbReference>
<dbReference type="InterPro" id="IPR036890">
    <property type="entry name" value="HATPase_C_sf"/>
</dbReference>
<dbReference type="SUPFAM" id="SSF55785">
    <property type="entry name" value="PYP-like sensor domain (PAS domain)"/>
    <property type="match status" value="1"/>
</dbReference>